<evidence type="ECO:0000256" key="7">
    <source>
        <dbReference type="ARBA" id="ARBA00022989"/>
    </source>
</evidence>
<evidence type="ECO:0000256" key="8">
    <source>
        <dbReference type="ARBA" id="ARBA00023053"/>
    </source>
</evidence>
<name>A0A7C3C8V8_9PROT</name>
<accession>A0A7C3C8V8</accession>
<evidence type="ECO:0000313" key="14">
    <source>
        <dbReference type="EMBL" id="HFB54881.1"/>
    </source>
</evidence>
<keyword evidence="5 13" id="KW-0812">Transmembrane</keyword>
<dbReference type="GO" id="GO:0005886">
    <property type="term" value="C:plasma membrane"/>
    <property type="evidence" value="ECO:0007669"/>
    <property type="project" value="UniProtKB-SubCell"/>
</dbReference>
<dbReference type="GO" id="GO:0015123">
    <property type="term" value="F:acetate transmembrane transporter activity"/>
    <property type="evidence" value="ECO:0007669"/>
    <property type="project" value="TreeGrafter"/>
</dbReference>
<dbReference type="PROSITE" id="PS50283">
    <property type="entry name" value="NA_SOLUT_SYMP_3"/>
    <property type="match status" value="1"/>
</dbReference>
<dbReference type="GO" id="GO:0015293">
    <property type="term" value="F:symporter activity"/>
    <property type="evidence" value="ECO:0007669"/>
    <property type="project" value="UniProtKB-KW"/>
</dbReference>
<dbReference type="InterPro" id="IPR018212">
    <property type="entry name" value="Na/solute_symporter_CS"/>
</dbReference>
<keyword evidence="4" id="KW-1003">Cell membrane</keyword>
<evidence type="ECO:0000256" key="1">
    <source>
        <dbReference type="ARBA" id="ARBA00004651"/>
    </source>
</evidence>
<feature type="transmembrane region" description="Helical" evidence="13">
    <location>
        <begin position="7"/>
        <end position="30"/>
    </location>
</feature>
<evidence type="ECO:0000256" key="13">
    <source>
        <dbReference type="SAM" id="Phobius"/>
    </source>
</evidence>
<dbReference type="Gene3D" id="1.20.1730.10">
    <property type="entry name" value="Sodium/glucose cotransporter"/>
    <property type="match status" value="1"/>
</dbReference>
<dbReference type="InterPro" id="IPR050277">
    <property type="entry name" value="Sodium:Solute_Symporter"/>
</dbReference>
<dbReference type="Pfam" id="PF00474">
    <property type="entry name" value="SSF"/>
    <property type="match status" value="1"/>
</dbReference>
<reference evidence="14" key="1">
    <citation type="journal article" date="2020" name="mSystems">
        <title>Genome- and Community-Level Interaction Insights into Carbon Utilization and Element Cycling Functions of Hydrothermarchaeota in Hydrothermal Sediment.</title>
        <authorList>
            <person name="Zhou Z."/>
            <person name="Liu Y."/>
            <person name="Xu W."/>
            <person name="Pan J."/>
            <person name="Luo Z.H."/>
            <person name="Li M."/>
        </authorList>
    </citation>
    <scope>NUCLEOTIDE SEQUENCE [LARGE SCALE GENOMIC DNA]</scope>
    <source>
        <strain evidence="14">HyVt-489</strain>
    </source>
</reference>
<gene>
    <name evidence="14" type="primary">actP</name>
    <name evidence="14" type="ORF">ENJ46_03070</name>
</gene>
<dbReference type="EMBL" id="DRMN01000202">
    <property type="protein sequence ID" value="HFB54881.1"/>
    <property type="molecule type" value="Genomic_DNA"/>
</dbReference>
<feature type="transmembrane region" description="Helical" evidence="13">
    <location>
        <begin position="156"/>
        <end position="177"/>
    </location>
</feature>
<dbReference type="GO" id="GO:0006814">
    <property type="term" value="P:sodium ion transport"/>
    <property type="evidence" value="ECO:0007669"/>
    <property type="project" value="UniProtKB-KW"/>
</dbReference>
<keyword evidence="3" id="KW-0813">Transport</keyword>
<feature type="transmembrane region" description="Helical" evidence="13">
    <location>
        <begin position="83"/>
        <end position="106"/>
    </location>
</feature>
<feature type="transmembrane region" description="Helical" evidence="13">
    <location>
        <begin position="112"/>
        <end position="130"/>
    </location>
</feature>
<keyword evidence="7 13" id="KW-1133">Transmembrane helix</keyword>
<protein>
    <submittedName>
        <fullName evidence="14">Cation acetate symporter</fullName>
    </submittedName>
</protein>
<proteinExistence type="inferred from homology"/>
<evidence type="ECO:0000256" key="6">
    <source>
        <dbReference type="ARBA" id="ARBA00022847"/>
    </source>
</evidence>
<feature type="transmembrane region" description="Helical" evidence="13">
    <location>
        <begin position="42"/>
        <end position="62"/>
    </location>
</feature>
<feature type="non-terminal residue" evidence="14">
    <location>
        <position position="258"/>
    </location>
</feature>
<comment type="caution">
    <text evidence="14">The sequence shown here is derived from an EMBL/GenBank/DDBJ whole genome shotgun (WGS) entry which is preliminary data.</text>
</comment>
<dbReference type="GO" id="GO:0006847">
    <property type="term" value="P:plasma membrane acetate transport"/>
    <property type="evidence" value="ECO:0007669"/>
    <property type="project" value="TreeGrafter"/>
</dbReference>
<keyword evidence="10 13" id="KW-0472">Membrane</keyword>
<keyword evidence="11" id="KW-0739">Sodium transport</keyword>
<evidence type="ECO:0000256" key="12">
    <source>
        <dbReference type="RuleBase" id="RU362091"/>
    </source>
</evidence>
<dbReference type="Proteomes" id="UP000886042">
    <property type="component" value="Unassembled WGS sequence"/>
</dbReference>
<dbReference type="InterPro" id="IPR001734">
    <property type="entry name" value="Na/solute_symporter"/>
</dbReference>
<dbReference type="PANTHER" id="PTHR48086">
    <property type="entry name" value="SODIUM/PROLINE SYMPORTER-RELATED"/>
    <property type="match status" value="1"/>
</dbReference>
<keyword evidence="9" id="KW-0406">Ion transport</keyword>
<dbReference type="PROSITE" id="PS00456">
    <property type="entry name" value="NA_SOLUT_SYMP_1"/>
    <property type="match status" value="1"/>
</dbReference>
<evidence type="ECO:0000256" key="4">
    <source>
        <dbReference type="ARBA" id="ARBA00022475"/>
    </source>
</evidence>
<evidence type="ECO:0000256" key="3">
    <source>
        <dbReference type="ARBA" id="ARBA00022448"/>
    </source>
</evidence>
<keyword evidence="8" id="KW-0915">Sodium</keyword>
<feature type="transmembrane region" description="Helical" evidence="13">
    <location>
        <begin position="189"/>
        <end position="214"/>
    </location>
</feature>
<dbReference type="PANTHER" id="PTHR48086:SF6">
    <property type="entry name" value="CATION_ACETATE SYMPORTER ACTP"/>
    <property type="match status" value="1"/>
</dbReference>
<evidence type="ECO:0000256" key="11">
    <source>
        <dbReference type="ARBA" id="ARBA00023201"/>
    </source>
</evidence>
<comment type="similarity">
    <text evidence="2 12">Belongs to the sodium:solute symporter (SSF) (TC 2.A.21) family.</text>
</comment>
<organism evidence="14">
    <name type="scientific">Hellea balneolensis</name>
    <dbReference type="NCBI Taxonomy" id="287478"/>
    <lineage>
        <taxon>Bacteria</taxon>
        <taxon>Pseudomonadati</taxon>
        <taxon>Pseudomonadota</taxon>
        <taxon>Alphaproteobacteria</taxon>
        <taxon>Maricaulales</taxon>
        <taxon>Robiginitomaculaceae</taxon>
        <taxon>Hellea</taxon>
    </lineage>
</organism>
<feature type="transmembrane region" description="Helical" evidence="13">
    <location>
        <begin position="221"/>
        <end position="240"/>
    </location>
</feature>
<keyword evidence="6" id="KW-0769">Symport</keyword>
<dbReference type="AlphaFoldDB" id="A0A7C3C8V8"/>
<evidence type="ECO:0000256" key="10">
    <source>
        <dbReference type="ARBA" id="ARBA00023136"/>
    </source>
</evidence>
<comment type="subcellular location">
    <subcellularLocation>
        <location evidence="1">Cell membrane</location>
        <topology evidence="1">Multi-pass membrane protein</topology>
    </subcellularLocation>
</comment>
<evidence type="ECO:0000256" key="5">
    <source>
        <dbReference type="ARBA" id="ARBA00022692"/>
    </source>
</evidence>
<evidence type="ECO:0000256" key="2">
    <source>
        <dbReference type="ARBA" id="ARBA00006434"/>
    </source>
</evidence>
<evidence type="ECO:0000256" key="9">
    <source>
        <dbReference type="ARBA" id="ARBA00023065"/>
    </source>
</evidence>
<sequence>MSRIQTIFLRVLSVVGSVWFFTFPAFANAIEGEVQKQETNGFAIGIFMLFAASTLGITWWAARRTKSKAAFYTASGGVTPLQNALAIAGDFMSAATLLGITGLMFFRGYDGYILSFGIIVGWAVMLMIIAERFRNLGRFTFVDVITYRLEGHSVRVLMALCSLVVIVFYLIGQMVGAGKLIQLLFGLDYVYAIVIVSVLMVLYVTFGGMIATTWVQMIKALLLLGGGAFISIALLSKFGFSLSAMLKASVDVHPKGQA</sequence>
<dbReference type="InterPro" id="IPR038377">
    <property type="entry name" value="Na/Glc_symporter_sf"/>
</dbReference>